<evidence type="ECO:0000256" key="1">
    <source>
        <dbReference type="SAM" id="MobiDB-lite"/>
    </source>
</evidence>
<keyword evidence="4" id="KW-1185">Reference proteome</keyword>
<reference evidence="3 4" key="1">
    <citation type="journal article" date="2013" name="Nat. Commun.">
        <title>The evolution and pathogenic mechanisms of the rice sheath blight pathogen.</title>
        <authorList>
            <person name="Zheng A."/>
            <person name="Lin R."/>
            <person name="Xu L."/>
            <person name="Qin P."/>
            <person name="Tang C."/>
            <person name="Ai P."/>
            <person name="Zhang D."/>
            <person name="Liu Y."/>
            <person name="Sun Z."/>
            <person name="Feng H."/>
            <person name="Wang Y."/>
            <person name="Chen Y."/>
            <person name="Liang X."/>
            <person name="Fu R."/>
            <person name="Li Q."/>
            <person name="Zhang J."/>
            <person name="Yu X."/>
            <person name="Xie Z."/>
            <person name="Ding L."/>
            <person name="Guan P."/>
            <person name="Tang J."/>
            <person name="Liang Y."/>
            <person name="Wang S."/>
            <person name="Deng Q."/>
            <person name="Li S."/>
            <person name="Zhu J."/>
            <person name="Wang L."/>
            <person name="Liu H."/>
            <person name="Li P."/>
        </authorList>
    </citation>
    <scope>NUCLEOTIDE SEQUENCE [LARGE SCALE GENOMIC DNA]</scope>
    <source>
        <strain evidence="4">AG-1 IA</strain>
    </source>
</reference>
<comment type="caution">
    <text evidence="3">The sequence shown here is derived from an EMBL/GenBank/DDBJ whole genome shotgun (WGS) entry which is preliminary data.</text>
</comment>
<sequence length="439" mass="49509">MLMLIMPQLRPLVLTATVASLQGRPKHHREKGRFCPVCTRADNRDRGSTQITDSGVSGEFSPWSPAWPSYGVNKSEYLSSHDPTWLDINTRFGLCHMNLTSRTQYLIQFAHPGTNGNAPCLSVGLRTAEEDTERVADSGHDSAVDRTKNNTMARGQTAYQQLPLSFNHPLLFVARYRYIHPKPCRITMYHHVLQSLRNSPSSSNLLLQFTPFLGSAGFIFNIGSPSGVTSVPFGPNAGPTGENEKDPEQPEDLDLGDDERTYDIQHFKPEDTMKFLIDGEKGSAEVNKAPHFEKFPYHEYTYRWVQNPNAKWGFAAVCQGLIFIHPKCKLNPMHLNQRIANPNRVSPSLEIYGIPYASPETSAKFEAEIKQLLTDLSKDFSVVQIDDMFELIVKCVELLLKYGFTAQEHLDDVNHTIGLADFRKKMIDLQGIWVLKAKE</sequence>
<evidence type="ECO:0000256" key="2">
    <source>
        <dbReference type="SAM" id="SignalP"/>
    </source>
</evidence>
<feature type="signal peptide" evidence="2">
    <location>
        <begin position="1"/>
        <end position="15"/>
    </location>
</feature>
<protein>
    <submittedName>
        <fullName evidence="3">Uncharacterized protein</fullName>
    </submittedName>
</protein>
<keyword evidence="2" id="KW-0732">Signal</keyword>
<accession>L8X4G5</accession>
<evidence type="ECO:0000313" key="3">
    <source>
        <dbReference type="EMBL" id="ELU45100.1"/>
    </source>
</evidence>
<dbReference type="Proteomes" id="UP000011668">
    <property type="component" value="Unassembled WGS sequence"/>
</dbReference>
<feature type="region of interest" description="Disordered" evidence="1">
    <location>
        <begin position="230"/>
        <end position="256"/>
    </location>
</feature>
<name>L8X4G5_THACA</name>
<dbReference type="HOGENOM" id="CLU_624346_0_0_1"/>
<dbReference type="AlphaFoldDB" id="L8X4G5"/>
<evidence type="ECO:0000313" key="4">
    <source>
        <dbReference type="Proteomes" id="UP000011668"/>
    </source>
</evidence>
<proteinExistence type="predicted"/>
<feature type="chain" id="PRO_5012316724" evidence="2">
    <location>
        <begin position="16"/>
        <end position="439"/>
    </location>
</feature>
<gene>
    <name evidence="3" type="ORF">AG1IA_00871</name>
</gene>
<dbReference type="EMBL" id="AFRT01000191">
    <property type="protein sequence ID" value="ELU45100.1"/>
    <property type="molecule type" value="Genomic_DNA"/>
</dbReference>
<organism evidence="3 4">
    <name type="scientific">Thanatephorus cucumeris (strain AG1-IA)</name>
    <name type="common">Rice sheath blight fungus</name>
    <name type="synonym">Rhizoctonia solani</name>
    <dbReference type="NCBI Taxonomy" id="983506"/>
    <lineage>
        <taxon>Eukaryota</taxon>
        <taxon>Fungi</taxon>
        <taxon>Dikarya</taxon>
        <taxon>Basidiomycota</taxon>
        <taxon>Agaricomycotina</taxon>
        <taxon>Agaricomycetes</taxon>
        <taxon>Cantharellales</taxon>
        <taxon>Ceratobasidiaceae</taxon>
        <taxon>Rhizoctonia</taxon>
        <taxon>Rhizoctonia solani AG-1</taxon>
    </lineage>
</organism>